<keyword evidence="3" id="KW-1185">Reference proteome</keyword>
<reference evidence="2" key="1">
    <citation type="submission" date="2023-11" db="EMBL/GenBank/DDBJ databases">
        <title>Genome assemblies of two species of porcelain crab, Petrolisthes cinctipes and Petrolisthes manimaculis (Anomura: Porcellanidae).</title>
        <authorList>
            <person name="Angst P."/>
        </authorList>
    </citation>
    <scope>NUCLEOTIDE SEQUENCE</scope>
    <source>
        <strain evidence="2">PB745_02</strain>
        <tissue evidence="2">Gill</tissue>
    </source>
</reference>
<gene>
    <name evidence="2" type="ORF">Pmani_037851</name>
</gene>
<proteinExistence type="predicted"/>
<evidence type="ECO:0000256" key="1">
    <source>
        <dbReference type="SAM" id="MobiDB-lite"/>
    </source>
</evidence>
<dbReference type="Proteomes" id="UP001292094">
    <property type="component" value="Unassembled WGS sequence"/>
</dbReference>
<feature type="region of interest" description="Disordered" evidence="1">
    <location>
        <begin position="1"/>
        <end position="50"/>
    </location>
</feature>
<dbReference type="EMBL" id="JAWZYT010005962">
    <property type="protein sequence ID" value="KAK4289168.1"/>
    <property type="molecule type" value="Genomic_DNA"/>
</dbReference>
<evidence type="ECO:0000313" key="3">
    <source>
        <dbReference type="Proteomes" id="UP001292094"/>
    </source>
</evidence>
<name>A0AAE1NG00_9EUCA</name>
<feature type="compositionally biased region" description="Polar residues" evidence="1">
    <location>
        <begin position="1"/>
        <end position="26"/>
    </location>
</feature>
<protein>
    <submittedName>
        <fullName evidence="2">Uncharacterized protein</fullName>
    </submittedName>
</protein>
<accession>A0AAE1NG00</accession>
<organism evidence="2 3">
    <name type="scientific">Petrolisthes manimaculis</name>
    <dbReference type="NCBI Taxonomy" id="1843537"/>
    <lineage>
        <taxon>Eukaryota</taxon>
        <taxon>Metazoa</taxon>
        <taxon>Ecdysozoa</taxon>
        <taxon>Arthropoda</taxon>
        <taxon>Crustacea</taxon>
        <taxon>Multicrustacea</taxon>
        <taxon>Malacostraca</taxon>
        <taxon>Eumalacostraca</taxon>
        <taxon>Eucarida</taxon>
        <taxon>Decapoda</taxon>
        <taxon>Pleocyemata</taxon>
        <taxon>Anomura</taxon>
        <taxon>Galatheoidea</taxon>
        <taxon>Porcellanidae</taxon>
        <taxon>Petrolisthes</taxon>
    </lineage>
</organism>
<sequence>MGQLANTFQRTSSAAGSTSPRGSHVSPTHDSELGRHNLNSPSIQAGKEGRRVLRVRYTISTVRPTIDQTVPSLRHTDDNERWLNKFARLYIGQSPSLPTPSFNSDVTEGLESRKRDRNLQPTNQLCSSGNIGDLGTWNIRVVGLDINERGT</sequence>
<comment type="caution">
    <text evidence="2">The sequence shown here is derived from an EMBL/GenBank/DDBJ whole genome shotgun (WGS) entry which is preliminary data.</text>
</comment>
<feature type="region of interest" description="Disordered" evidence="1">
    <location>
        <begin position="100"/>
        <end position="127"/>
    </location>
</feature>
<evidence type="ECO:0000313" key="2">
    <source>
        <dbReference type="EMBL" id="KAK4289168.1"/>
    </source>
</evidence>
<dbReference type="AlphaFoldDB" id="A0AAE1NG00"/>